<gene>
    <name evidence="1" type="ORF">DealDRAFT_1477</name>
</gene>
<comment type="caution">
    <text evidence="1">The sequence shown here is derived from an EMBL/GenBank/DDBJ whole genome shotgun (WGS) entry which is preliminary data.</text>
</comment>
<proteinExistence type="predicted"/>
<dbReference type="Proteomes" id="UP000006443">
    <property type="component" value="Unassembled WGS sequence"/>
</dbReference>
<dbReference type="EMBL" id="ACJM01000006">
    <property type="protein sequence ID" value="EEG77757.1"/>
    <property type="molecule type" value="Genomic_DNA"/>
</dbReference>
<protein>
    <submittedName>
        <fullName evidence="1">Uncharacterized protein</fullName>
    </submittedName>
</protein>
<sequence>MHHTKDHAQFASLSDKDLNKIREAEKFLNSQPDHSSEEIILLAYKQPQPHR</sequence>
<dbReference type="AlphaFoldDB" id="C0GG68"/>
<evidence type="ECO:0000313" key="2">
    <source>
        <dbReference type="Proteomes" id="UP000006443"/>
    </source>
</evidence>
<reference evidence="1 2" key="1">
    <citation type="submission" date="2009-02" db="EMBL/GenBank/DDBJ databases">
        <title>Sequencing of the draft genome and assembly of Dethiobacter alkaliphilus AHT 1.</title>
        <authorList>
            <consortium name="US DOE Joint Genome Institute (JGI-PGF)"/>
            <person name="Lucas S."/>
            <person name="Copeland A."/>
            <person name="Lapidus A."/>
            <person name="Glavina del Rio T."/>
            <person name="Dalin E."/>
            <person name="Tice H."/>
            <person name="Bruce D."/>
            <person name="Goodwin L."/>
            <person name="Pitluck S."/>
            <person name="Larimer F."/>
            <person name="Land M.L."/>
            <person name="Hauser L."/>
            <person name="Muyzer G."/>
        </authorList>
    </citation>
    <scope>NUCLEOTIDE SEQUENCE [LARGE SCALE GENOMIC DNA]</scope>
    <source>
        <strain evidence="1 2">AHT 1</strain>
    </source>
</reference>
<organism evidence="1 2">
    <name type="scientific">Dethiobacter alkaliphilus AHT 1</name>
    <dbReference type="NCBI Taxonomy" id="555088"/>
    <lineage>
        <taxon>Bacteria</taxon>
        <taxon>Bacillati</taxon>
        <taxon>Bacillota</taxon>
        <taxon>Dethiobacteria</taxon>
        <taxon>Dethiobacterales</taxon>
        <taxon>Dethiobacteraceae</taxon>
        <taxon>Dethiobacter</taxon>
    </lineage>
</organism>
<dbReference type="RefSeq" id="WP_008516248.1">
    <property type="nucleotide sequence ID" value="NZ_ACJM01000006.1"/>
</dbReference>
<evidence type="ECO:0000313" key="1">
    <source>
        <dbReference type="EMBL" id="EEG77757.1"/>
    </source>
</evidence>
<name>C0GG68_DETAL</name>
<keyword evidence="2" id="KW-1185">Reference proteome</keyword>
<accession>C0GG68</accession>